<sequence>MRSFGFSMRPLWRNISSASIRTLNCSRSSIRCTLTNNLMIMCYCTGLYACKFNNSCSFWNMLSRFPKASQFVYMSLDFNETTTRIYTELPPSWCPALSSSEDPLVPLLRGIFGNSLPKITSPPFQLHNVYIQMLLTVSQHKTATQHHVCGLSPPSVHMGYPMMAFPLSECEICSLFYLQIMQTIICPPLNPHLRELQCGHQPWRLRMCNRDCGKPPKIDVATTVYTGFAFCVESLTGTESLGFLDSDFCYTTYPYAAVDVPLSSFGDCRFVLPLRVHRMLTYSITQRCSLSPIHKNFYWICNSTVYAYLPANFKGRCALAHYFPMIRLTETLPSAPGPQVLNVSNPYVPRHIHRSRRADPFQTHAQTQWNRFLGALLPFYGVMCTLDQISILSQAVSSLAAETSAALALIGKEMSEIRLYTLQNRMALDYVLAATGGVCKVIGPECCIDDFSGKISNITKEINQTGQDAGNIIIHSGGGLLDWLSNWLQNMGVGWLGSIVRILLEISLVILLIFVFVKCVLICCTQCCRKTAKSMMARHSVRVNYHLTPTPSCDELSYEMESFHATFPDSFLEIDSSS</sequence>
<dbReference type="SUPFAM" id="SSF58069">
    <property type="entry name" value="Virus ectodomain"/>
    <property type="match status" value="1"/>
</dbReference>
<reference evidence="3" key="1">
    <citation type="journal article" date="2006" name="Science">
        <title>Ancient noncoding elements conserved in the human genome.</title>
        <authorList>
            <person name="Venkatesh B."/>
            <person name="Kirkness E.F."/>
            <person name="Loh Y.H."/>
            <person name="Halpern A.L."/>
            <person name="Lee A.P."/>
            <person name="Johnson J."/>
            <person name="Dandona N."/>
            <person name="Viswanathan L.D."/>
            <person name="Tay A."/>
            <person name="Venter J.C."/>
            <person name="Strausberg R.L."/>
            <person name="Brenner S."/>
        </authorList>
    </citation>
    <scope>NUCLEOTIDE SEQUENCE [LARGE SCALE GENOMIC DNA]</scope>
</reference>
<name>A0A4W3GYM9_CALMI</name>
<keyword evidence="3" id="KW-1185">Reference proteome</keyword>
<dbReference type="InterPro" id="IPR018154">
    <property type="entry name" value="TLV/ENV_coat_polyprotein"/>
</dbReference>
<dbReference type="STRING" id="7868.ENSCMIP00000008032"/>
<reference evidence="2" key="4">
    <citation type="submission" date="2025-08" db="UniProtKB">
        <authorList>
            <consortium name="Ensembl"/>
        </authorList>
    </citation>
    <scope>IDENTIFICATION</scope>
</reference>
<proteinExistence type="predicted"/>
<evidence type="ECO:0000256" key="1">
    <source>
        <dbReference type="SAM" id="Phobius"/>
    </source>
</evidence>
<keyword evidence="1" id="KW-0472">Membrane</keyword>
<dbReference type="Proteomes" id="UP000314986">
    <property type="component" value="Unassembled WGS sequence"/>
</dbReference>
<dbReference type="AlphaFoldDB" id="A0A4W3GYM9"/>
<reference evidence="3" key="3">
    <citation type="journal article" date="2014" name="Nature">
        <title>Elephant shark genome provides unique insights into gnathostome evolution.</title>
        <authorList>
            <consortium name="International Elephant Shark Genome Sequencing Consortium"/>
            <person name="Venkatesh B."/>
            <person name="Lee A.P."/>
            <person name="Ravi V."/>
            <person name="Maurya A.K."/>
            <person name="Lian M.M."/>
            <person name="Swann J.B."/>
            <person name="Ohta Y."/>
            <person name="Flajnik M.F."/>
            <person name="Sutoh Y."/>
            <person name="Kasahara M."/>
            <person name="Hoon S."/>
            <person name="Gangu V."/>
            <person name="Roy S.W."/>
            <person name="Irimia M."/>
            <person name="Korzh V."/>
            <person name="Kondrychyn I."/>
            <person name="Lim Z.W."/>
            <person name="Tay B.H."/>
            <person name="Tohari S."/>
            <person name="Kong K.W."/>
            <person name="Ho S."/>
            <person name="Lorente-Galdos B."/>
            <person name="Quilez J."/>
            <person name="Marques-Bonet T."/>
            <person name="Raney B.J."/>
            <person name="Ingham P.W."/>
            <person name="Tay A."/>
            <person name="Hillier L.W."/>
            <person name="Minx P."/>
            <person name="Boehm T."/>
            <person name="Wilson R.K."/>
            <person name="Brenner S."/>
            <person name="Warren W.C."/>
        </authorList>
    </citation>
    <scope>NUCLEOTIDE SEQUENCE [LARGE SCALE GENOMIC DNA]</scope>
</reference>
<dbReference type="Ensembl" id="ENSCMIT00000008263.1">
    <property type="protein sequence ID" value="ENSCMIP00000008032.1"/>
    <property type="gene ID" value="ENSCMIG00000004334.1"/>
</dbReference>
<reference evidence="3" key="2">
    <citation type="journal article" date="2007" name="PLoS Biol.">
        <title>Survey sequencing and comparative analysis of the elephant shark (Callorhinchus milii) genome.</title>
        <authorList>
            <person name="Venkatesh B."/>
            <person name="Kirkness E.F."/>
            <person name="Loh Y.H."/>
            <person name="Halpern A.L."/>
            <person name="Lee A.P."/>
            <person name="Johnson J."/>
            <person name="Dandona N."/>
            <person name="Viswanathan L.D."/>
            <person name="Tay A."/>
            <person name="Venter J.C."/>
            <person name="Strausberg R.L."/>
            <person name="Brenner S."/>
        </authorList>
    </citation>
    <scope>NUCLEOTIDE SEQUENCE [LARGE SCALE GENOMIC DNA]</scope>
</reference>
<dbReference type="PANTHER" id="PTHR10424">
    <property type="entry name" value="VIRAL ENVELOPE PROTEIN"/>
    <property type="match status" value="1"/>
</dbReference>
<evidence type="ECO:0000313" key="2">
    <source>
        <dbReference type="Ensembl" id="ENSCMIP00000008032.1"/>
    </source>
</evidence>
<feature type="transmembrane region" description="Helical" evidence="1">
    <location>
        <begin position="506"/>
        <end position="528"/>
    </location>
</feature>
<organism evidence="2 3">
    <name type="scientific">Callorhinchus milii</name>
    <name type="common">Ghost shark</name>
    <dbReference type="NCBI Taxonomy" id="7868"/>
    <lineage>
        <taxon>Eukaryota</taxon>
        <taxon>Metazoa</taxon>
        <taxon>Chordata</taxon>
        <taxon>Craniata</taxon>
        <taxon>Vertebrata</taxon>
        <taxon>Chondrichthyes</taxon>
        <taxon>Holocephali</taxon>
        <taxon>Chimaeriformes</taxon>
        <taxon>Callorhinchidae</taxon>
        <taxon>Callorhinchus</taxon>
    </lineage>
</organism>
<dbReference type="Gene3D" id="1.10.287.210">
    <property type="match status" value="1"/>
</dbReference>
<accession>A0A4W3GYM9</accession>
<dbReference type="GeneTree" id="ENSGT00960000186686"/>
<protein>
    <recommendedName>
        <fullName evidence="4">Envelope polyprotein</fullName>
    </recommendedName>
</protein>
<dbReference type="InParanoid" id="A0A4W3GYM9"/>
<evidence type="ECO:0008006" key="4">
    <source>
        <dbReference type="Google" id="ProtNLM"/>
    </source>
</evidence>
<evidence type="ECO:0000313" key="3">
    <source>
        <dbReference type="Proteomes" id="UP000314986"/>
    </source>
</evidence>
<keyword evidence="1" id="KW-0812">Transmembrane</keyword>
<reference evidence="2" key="5">
    <citation type="submission" date="2025-09" db="UniProtKB">
        <authorList>
            <consortium name="Ensembl"/>
        </authorList>
    </citation>
    <scope>IDENTIFICATION</scope>
</reference>
<keyword evidence="1" id="KW-1133">Transmembrane helix</keyword>
<dbReference type="OMA" id="PKGSMQA"/>